<comment type="function">
    <text evidence="1">May play a role in vesicular transport from endoplasmic reticulum to Golgi.</text>
</comment>
<evidence type="ECO:0000313" key="14">
    <source>
        <dbReference type="Proteomes" id="UP000322234"/>
    </source>
</evidence>
<evidence type="ECO:0000256" key="7">
    <source>
        <dbReference type="ARBA" id="ARBA00022892"/>
    </source>
</evidence>
<evidence type="ECO:0000256" key="10">
    <source>
        <dbReference type="ARBA" id="ARBA00023288"/>
    </source>
</evidence>
<evidence type="ECO:0000256" key="6">
    <source>
        <dbReference type="ARBA" id="ARBA00022824"/>
    </source>
</evidence>
<dbReference type="SUPFAM" id="SSF111126">
    <property type="entry name" value="Ligand-binding domain in the NO signalling and Golgi transport"/>
    <property type="match status" value="2"/>
</dbReference>
<evidence type="ECO:0000256" key="3">
    <source>
        <dbReference type="ARBA" id="ARBA00004240"/>
    </source>
</evidence>
<evidence type="ECO:0000256" key="1">
    <source>
        <dbReference type="ARBA" id="ARBA00002910"/>
    </source>
</evidence>
<keyword evidence="7" id="KW-0931">ER-Golgi transport</keyword>
<dbReference type="CDD" id="cd14942">
    <property type="entry name" value="TRAPPC3_bet3"/>
    <property type="match status" value="2"/>
</dbReference>
<evidence type="ECO:0000256" key="4">
    <source>
        <dbReference type="ARBA" id="ARBA00006218"/>
    </source>
</evidence>
<dbReference type="GO" id="GO:0005794">
    <property type="term" value="C:Golgi apparatus"/>
    <property type="evidence" value="ECO:0007669"/>
    <property type="project" value="UniProtKB-SubCell"/>
</dbReference>
<gene>
    <name evidence="13" type="ORF">E5288_WYG006313</name>
</gene>
<keyword evidence="10" id="KW-0449">Lipoprotein</keyword>
<dbReference type="InterPro" id="IPR007194">
    <property type="entry name" value="TRAPP_component"/>
</dbReference>
<dbReference type="Pfam" id="PF04051">
    <property type="entry name" value="TRAPP"/>
    <property type="match status" value="2"/>
</dbReference>
<protein>
    <recommendedName>
        <fullName evidence="12">Trafficking protein particle complex subunit 3</fullName>
    </recommendedName>
</protein>
<dbReference type="FunFam" id="3.30.1380.20:FF:000003">
    <property type="entry name" value="Trafficking protein particle complex subunit"/>
    <property type="match status" value="2"/>
</dbReference>
<proteinExistence type="inferred from homology"/>
<keyword evidence="5" id="KW-0813">Transport</keyword>
<comment type="subcellular location">
    <subcellularLocation>
        <location evidence="3">Endoplasmic reticulum</location>
    </subcellularLocation>
    <subcellularLocation>
        <location evidence="2">Golgi apparatus</location>
        <location evidence="2">cis-Golgi network</location>
    </subcellularLocation>
</comment>
<sequence>MSRQANRGTESKKMVTGACDLGGWGGMEVFWGRGPARGASLNWKGAFYLPWEGVVQLEGRKGLIGGSRAEISSGSVPSAGQVGGPLEELEDLFPRHLSAIAYETNNDGLPFFSVVTIFSRAQSSELFTLTYGALVTQLCKDYENDEDVNKQLDKMGYNIGVRLIEDFLARSNVGRCHDFRETADVIAKVAFKMYLGITPSITNWSPAGDEFSLILENNPLVDFVELPDNHSSLIYSNLLCGVLRGALEMVQMAVEAKFVQDTLKGDGVTEIRMRTHVDPIKRQTSHTYTWVFRKSLSSELFTLTYGALVTQLCKDYENDEDVNKQLDKMGYNIGVRLIEDFLARSNVGRCHDFRETADVIAKVAFKMYLGITPSITNWSPAGDEFSLILENNPLVDFVELPDNHSSLIYSNLLCGVLRGALEMVQMAVEAKFVQDTLKGDGVTEIRMRFIRRIEDNLPAGEE</sequence>
<dbReference type="InterPro" id="IPR016721">
    <property type="entry name" value="Bet3"/>
</dbReference>
<dbReference type="GO" id="GO:0048193">
    <property type="term" value="P:Golgi vesicle transport"/>
    <property type="evidence" value="ECO:0007669"/>
    <property type="project" value="InterPro"/>
</dbReference>
<dbReference type="InterPro" id="IPR024096">
    <property type="entry name" value="NO_sig/Golgi_transp_ligand-bd"/>
</dbReference>
<evidence type="ECO:0000313" key="13">
    <source>
        <dbReference type="EMBL" id="MXQ80453.1"/>
    </source>
</evidence>
<evidence type="ECO:0000256" key="5">
    <source>
        <dbReference type="ARBA" id="ARBA00022448"/>
    </source>
</evidence>
<keyword evidence="14" id="KW-1185">Reference proteome</keyword>
<dbReference type="PANTHER" id="PTHR13048">
    <property type="entry name" value="TRAFFICKING PROTEIN PARTICLE COMPLEX SUBUNIT 3"/>
    <property type="match status" value="1"/>
</dbReference>
<name>A0A6B0QYR8_9CETA</name>
<dbReference type="Proteomes" id="UP000322234">
    <property type="component" value="Unassembled WGS sequence"/>
</dbReference>
<keyword evidence="6" id="KW-0256">Endoplasmic reticulum</keyword>
<evidence type="ECO:0000256" key="8">
    <source>
        <dbReference type="ARBA" id="ARBA00023034"/>
    </source>
</evidence>
<dbReference type="AlphaFoldDB" id="A0A6B0QYR8"/>
<reference evidence="13" key="1">
    <citation type="submission" date="2019-10" db="EMBL/GenBank/DDBJ databases">
        <title>The sequence and de novo assembly of the wild yak genome.</title>
        <authorList>
            <person name="Liu Y."/>
        </authorList>
    </citation>
    <scope>NUCLEOTIDE SEQUENCE [LARGE SCALE GENOMIC DNA]</scope>
    <source>
        <strain evidence="13">WY2019</strain>
    </source>
</reference>
<keyword evidence="8" id="KW-0333">Golgi apparatus</keyword>
<comment type="caution">
    <text evidence="13">The sequence shown here is derived from an EMBL/GenBank/DDBJ whole genome shotgun (WGS) entry which is preliminary data.</text>
</comment>
<dbReference type="GO" id="GO:0005783">
    <property type="term" value="C:endoplasmic reticulum"/>
    <property type="evidence" value="ECO:0007669"/>
    <property type="project" value="UniProtKB-SubCell"/>
</dbReference>
<comment type="subunit">
    <text evidence="11">Homodimer. Component of the multisubunit transport protein particle (TRAPP) complex, which includes at least TRAPPC2, TRAPPC2L, TRAPPC3, TRAPPC3L, TRAPPC4, TRAPPC5, TRAPPC8, TRAPPC9, TRAPPC10, TRAPPC11 and TRAPPC12. Heterodimer with TRAPPC6A. The heterodimer TRAPPC3-TRAPPC6A interacts with TRAPPC2L. Heterodimer with TRAPPC6b. The heterodimer TRAPPC6B-TRAPPC3 interacts with TRAPPC1 likely providing a core for TRAPP complex formation.</text>
</comment>
<dbReference type="Gene3D" id="3.30.1380.20">
    <property type="entry name" value="Trafficking protein particle complex subunit 3"/>
    <property type="match status" value="2"/>
</dbReference>
<accession>A0A6B0QYR8</accession>
<comment type="similarity">
    <text evidence="4">Belongs to the TRAPP small subunits family. BET3 subfamily.</text>
</comment>
<dbReference type="EMBL" id="VBQZ03000004">
    <property type="protein sequence ID" value="MXQ80453.1"/>
    <property type="molecule type" value="Genomic_DNA"/>
</dbReference>
<organism evidence="13 14">
    <name type="scientific">Bos mutus</name>
    <name type="common">wild yak</name>
    <dbReference type="NCBI Taxonomy" id="72004"/>
    <lineage>
        <taxon>Eukaryota</taxon>
        <taxon>Metazoa</taxon>
        <taxon>Chordata</taxon>
        <taxon>Craniata</taxon>
        <taxon>Vertebrata</taxon>
        <taxon>Euteleostomi</taxon>
        <taxon>Mammalia</taxon>
        <taxon>Eutheria</taxon>
        <taxon>Laurasiatheria</taxon>
        <taxon>Artiodactyla</taxon>
        <taxon>Ruminantia</taxon>
        <taxon>Pecora</taxon>
        <taxon>Bovidae</taxon>
        <taxon>Bovinae</taxon>
        <taxon>Bos</taxon>
    </lineage>
</organism>
<evidence type="ECO:0000256" key="12">
    <source>
        <dbReference type="ARBA" id="ARBA00068380"/>
    </source>
</evidence>
<evidence type="ECO:0000256" key="11">
    <source>
        <dbReference type="ARBA" id="ARBA00063686"/>
    </source>
</evidence>
<evidence type="ECO:0000256" key="2">
    <source>
        <dbReference type="ARBA" id="ARBA00004222"/>
    </source>
</evidence>
<keyword evidence="9" id="KW-0564">Palmitate</keyword>
<dbReference type="GO" id="GO:0030008">
    <property type="term" value="C:TRAPP complex"/>
    <property type="evidence" value="ECO:0007669"/>
    <property type="project" value="InterPro"/>
</dbReference>
<evidence type="ECO:0000256" key="9">
    <source>
        <dbReference type="ARBA" id="ARBA00023139"/>
    </source>
</evidence>